<dbReference type="Proteomes" id="UP000074561">
    <property type="component" value="Chromosome"/>
</dbReference>
<evidence type="ECO:0000259" key="4">
    <source>
        <dbReference type="Pfam" id="PF02518"/>
    </source>
</evidence>
<protein>
    <submittedName>
        <fullName evidence="5">Histidine kinase-, DNA gyrase B-, and HSP90-like ATPase family protein</fullName>
    </submittedName>
</protein>
<keyword evidence="1" id="KW-0808">Transferase</keyword>
<feature type="domain" description="Histidine kinase/HSP90-like ATPase" evidence="4">
    <location>
        <begin position="73"/>
        <end position="120"/>
    </location>
</feature>
<organism evidence="5 6">
    <name type="scientific">Collimonas pratensis</name>
    <dbReference type="NCBI Taxonomy" id="279113"/>
    <lineage>
        <taxon>Bacteria</taxon>
        <taxon>Pseudomonadati</taxon>
        <taxon>Pseudomonadota</taxon>
        <taxon>Betaproteobacteria</taxon>
        <taxon>Burkholderiales</taxon>
        <taxon>Oxalobacteraceae</taxon>
        <taxon>Collimonas</taxon>
    </lineage>
</organism>
<evidence type="ECO:0000256" key="1">
    <source>
        <dbReference type="ARBA" id="ARBA00022679"/>
    </source>
</evidence>
<evidence type="ECO:0000256" key="3">
    <source>
        <dbReference type="ARBA" id="ARBA00023012"/>
    </source>
</evidence>
<evidence type="ECO:0000313" key="6">
    <source>
        <dbReference type="Proteomes" id="UP000074561"/>
    </source>
</evidence>
<reference evidence="5 6" key="1">
    <citation type="submission" date="2015-11" db="EMBL/GenBank/DDBJ databases">
        <title>Exploring the genomic traits of fungus-feeding bacterial genus Collimonas.</title>
        <authorList>
            <person name="Song C."/>
            <person name="Schmidt R."/>
            <person name="de Jager V."/>
            <person name="Krzyzanowska D."/>
            <person name="Jongedijk E."/>
            <person name="Cankar K."/>
            <person name="Beekwilder J."/>
            <person name="van Veen A."/>
            <person name="de Boer W."/>
            <person name="van Veen J.A."/>
            <person name="Garbeva P."/>
        </authorList>
    </citation>
    <scope>NUCLEOTIDE SEQUENCE [LARGE SCALE GENOMIC DNA]</scope>
    <source>
        <strain evidence="5 6">Ter91</strain>
    </source>
</reference>
<dbReference type="CDD" id="cd16917">
    <property type="entry name" value="HATPase_UhpB-NarQ-NarX-like"/>
    <property type="match status" value="1"/>
</dbReference>
<name>A0A127QA80_9BURK</name>
<evidence type="ECO:0000313" key="5">
    <source>
        <dbReference type="EMBL" id="AMP06969.1"/>
    </source>
</evidence>
<keyword evidence="3" id="KW-0902">Two-component regulatory system</keyword>
<dbReference type="PANTHER" id="PTHR24421">
    <property type="entry name" value="NITRATE/NITRITE SENSOR PROTEIN NARX-RELATED"/>
    <property type="match status" value="1"/>
</dbReference>
<sequence>MWQRWKDGESLSDIGRWLGKHAASLRLSALDMGIVSALEWLAEEFRDNTGIPCSLGVREENIVLDDSRATTTFRIAQESLTNISRHAQASQVEISLDRKDQHYLLEVRDNGRGFDASVQKKKSIGIRERALMLGGEAAIFSVPGVGTTIRV</sequence>
<dbReference type="GO" id="GO:0016301">
    <property type="term" value="F:kinase activity"/>
    <property type="evidence" value="ECO:0007669"/>
    <property type="project" value="UniProtKB-KW"/>
</dbReference>
<dbReference type="InterPro" id="IPR036890">
    <property type="entry name" value="HATPase_C_sf"/>
</dbReference>
<proteinExistence type="predicted"/>
<gene>
    <name evidence="5" type="ORF">CPter91_4670</name>
</gene>
<dbReference type="InterPro" id="IPR003594">
    <property type="entry name" value="HATPase_dom"/>
</dbReference>
<dbReference type="SUPFAM" id="SSF55874">
    <property type="entry name" value="ATPase domain of HSP90 chaperone/DNA topoisomerase II/histidine kinase"/>
    <property type="match status" value="1"/>
</dbReference>
<dbReference type="STRING" id="279113.CPter91_4670"/>
<evidence type="ECO:0000256" key="2">
    <source>
        <dbReference type="ARBA" id="ARBA00022777"/>
    </source>
</evidence>
<dbReference type="EMBL" id="CP013234">
    <property type="protein sequence ID" value="AMP06969.1"/>
    <property type="molecule type" value="Genomic_DNA"/>
</dbReference>
<dbReference type="GO" id="GO:0000160">
    <property type="term" value="P:phosphorelay signal transduction system"/>
    <property type="evidence" value="ECO:0007669"/>
    <property type="project" value="UniProtKB-KW"/>
</dbReference>
<dbReference type="AlphaFoldDB" id="A0A127QA80"/>
<dbReference type="PATRIC" id="fig|279113.9.peg.4625"/>
<keyword evidence="2 5" id="KW-0418">Kinase</keyword>
<dbReference type="KEGG" id="cpra:CPter91_4670"/>
<dbReference type="InterPro" id="IPR050482">
    <property type="entry name" value="Sensor_HK_TwoCompSys"/>
</dbReference>
<dbReference type="PANTHER" id="PTHR24421:SF59">
    <property type="entry name" value="OXYGEN SENSOR HISTIDINE KINASE NREB"/>
    <property type="match status" value="1"/>
</dbReference>
<accession>A0A127QA80</accession>
<dbReference type="Gene3D" id="3.30.565.10">
    <property type="entry name" value="Histidine kinase-like ATPase, C-terminal domain"/>
    <property type="match status" value="1"/>
</dbReference>
<dbReference type="Pfam" id="PF02518">
    <property type="entry name" value="HATPase_c"/>
    <property type="match status" value="1"/>
</dbReference>